<accession>A0ABR2EG89</accession>
<evidence type="ECO:0000313" key="2">
    <source>
        <dbReference type="Proteomes" id="UP001472677"/>
    </source>
</evidence>
<gene>
    <name evidence="1" type="ORF">V6N12_042405</name>
</gene>
<proteinExistence type="predicted"/>
<keyword evidence="2" id="KW-1185">Reference proteome</keyword>
<sequence length="139" mass="15852">MVWSIWKRFVAFGGIHNVFLGNPGSFLQVWLEESLIRSANSTWQLIPFVVLCSIWLYRNDVVFNKGIRDSSQVFFLAKIRLAKWFKAKFPLVAVLVDDLIANPSIVDNMNVNRVTPVVVVGWETPHLGFLTLNMDGVML</sequence>
<dbReference type="EMBL" id="JBBPBM010000015">
    <property type="protein sequence ID" value="KAK8559122.1"/>
    <property type="molecule type" value="Genomic_DNA"/>
</dbReference>
<name>A0ABR2EG89_9ROSI</name>
<dbReference type="Proteomes" id="UP001472677">
    <property type="component" value="Unassembled WGS sequence"/>
</dbReference>
<comment type="caution">
    <text evidence="1">The sequence shown here is derived from an EMBL/GenBank/DDBJ whole genome shotgun (WGS) entry which is preliminary data.</text>
</comment>
<protein>
    <submittedName>
        <fullName evidence="1">Uncharacterized protein</fullName>
    </submittedName>
</protein>
<evidence type="ECO:0000313" key="1">
    <source>
        <dbReference type="EMBL" id="KAK8559122.1"/>
    </source>
</evidence>
<organism evidence="1 2">
    <name type="scientific">Hibiscus sabdariffa</name>
    <name type="common">roselle</name>
    <dbReference type="NCBI Taxonomy" id="183260"/>
    <lineage>
        <taxon>Eukaryota</taxon>
        <taxon>Viridiplantae</taxon>
        <taxon>Streptophyta</taxon>
        <taxon>Embryophyta</taxon>
        <taxon>Tracheophyta</taxon>
        <taxon>Spermatophyta</taxon>
        <taxon>Magnoliopsida</taxon>
        <taxon>eudicotyledons</taxon>
        <taxon>Gunneridae</taxon>
        <taxon>Pentapetalae</taxon>
        <taxon>rosids</taxon>
        <taxon>malvids</taxon>
        <taxon>Malvales</taxon>
        <taxon>Malvaceae</taxon>
        <taxon>Malvoideae</taxon>
        <taxon>Hibiscus</taxon>
    </lineage>
</organism>
<reference evidence="1 2" key="1">
    <citation type="journal article" date="2024" name="G3 (Bethesda)">
        <title>Genome assembly of Hibiscus sabdariffa L. provides insights into metabolisms of medicinal natural products.</title>
        <authorList>
            <person name="Kim T."/>
        </authorList>
    </citation>
    <scope>NUCLEOTIDE SEQUENCE [LARGE SCALE GENOMIC DNA]</scope>
    <source>
        <strain evidence="1">TK-2024</strain>
        <tissue evidence="1">Old leaves</tissue>
    </source>
</reference>